<dbReference type="AlphaFoldDB" id="A0AAV1R3M9"/>
<dbReference type="EMBL" id="CAWUPB010000903">
    <property type="protein sequence ID" value="CAK7328601.1"/>
    <property type="molecule type" value="Genomic_DNA"/>
</dbReference>
<accession>A0AAV1R3M9</accession>
<keyword evidence="2" id="KW-1185">Reference proteome</keyword>
<protein>
    <submittedName>
        <fullName evidence="1">Uncharacterized protein</fullName>
    </submittedName>
</protein>
<evidence type="ECO:0000313" key="1">
    <source>
        <dbReference type="EMBL" id="CAK7328601.1"/>
    </source>
</evidence>
<dbReference type="Proteomes" id="UP001314170">
    <property type="component" value="Unassembled WGS sequence"/>
</dbReference>
<name>A0AAV1R3M9_9ROSI</name>
<gene>
    <name evidence="1" type="ORF">DCAF_LOCUS6327</name>
</gene>
<organism evidence="1 2">
    <name type="scientific">Dovyalis caffra</name>
    <dbReference type="NCBI Taxonomy" id="77055"/>
    <lineage>
        <taxon>Eukaryota</taxon>
        <taxon>Viridiplantae</taxon>
        <taxon>Streptophyta</taxon>
        <taxon>Embryophyta</taxon>
        <taxon>Tracheophyta</taxon>
        <taxon>Spermatophyta</taxon>
        <taxon>Magnoliopsida</taxon>
        <taxon>eudicotyledons</taxon>
        <taxon>Gunneridae</taxon>
        <taxon>Pentapetalae</taxon>
        <taxon>rosids</taxon>
        <taxon>fabids</taxon>
        <taxon>Malpighiales</taxon>
        <taxon>Salicaceae</taxon>
        <taxon>Flacourtieae</taxon>
        <taxon>Dovyalis</taxon>
    </lineage>
</organism>
<proteinExistence type="predicted"/>
<reference evidence="1 2" key="1">
    <citation type="submission" date="2024-01" db="EMBL/GenBank/DDBJ databases">
        <authorList>
            <person name="Waweru B."/>
        </authorList>
    </citation>
    <scope>NUCLEOTIDE SEQUENCE [LARGE SCALE GENOMIC DNA]</scope>
</reference>
<evidence type="ECO:0000313" key="2">
    <source>
        <dbReference type="Proteomes" id="UP001314170"/>
    </source>
</evidence>
<sequence length="70" mass="7667">MAKDERDCSGHVLHECLLLFERILCREAQHRIPGLRLVGVGAVGVRTIGEEAEASVVHESVSGSREEAKE</sequence>
<comment type="caution">
    <text evidence="1">The sequence shown here is derived from an EMBL/GenBank/DDBJ whole genome shotgun (WGS) entry which is preliminary data.</text>
</comment>